<dbReference type="InterPro" id="IPR038269">
    <property type="entry name" value="SCAN_sf"/>
</dbReference>
<dbReference type="Ensembl" id="ENSCABT00000015844.1">
    <property type="protein sequence ID" value="ENSCABP00000014456.1"/>
    <property type="gene ID" value="ENSCABG00000010793.1"/>
</dbReference>
<keyword evidence="5" id="KW-1185">Reference proteome</keyword>
<evidence type="ECO:0000259" key="3">
    <source>
        <dbReference type="PROSITE" id="PS50804"/>
    </source>
</evidence>
<dbReference type="AlphaFoldDB" id="A0A8C0GX49"/>
<dbReference type="GeneTree" id="ENSGT01030000234795"/>
<dbReference type="CDD" id="cd07936">
    <property type="entry name" value="SCAN"/>
    <property type="match status" value="1"/>
</dbReference>
<reference evidence="4" key="2">
    <citation type="submission" date="2025-09" db="UniProtKB">
        <authorList>
            <consortium name="Ensembl"/>
        </authorList>
    </citation>
    <scope>IDENTIFICATION</scope>
</reference>
<dbReference type="PANTHER" id="PTHR45935">
    <property type="entry name" value="PROTEIN ZBED8-RELATED"/>
    <property type="match status" value="1"/>
</dbReference>
<dbReference type="SMART" id="SM00431">
    <property type="entry name" value="SCAN"/>
    <property type="match status" value="1"/>
</dbReference>
<dbReference type="InterPro" id="IPR050916">
    <property type="entry name" value="SCAN-C2H2_zinc_finger"/>
</dbReference>
<feature type="domain" description="SCAN box" evidence="3">
    <location>
        <begin position="34"/>
        <end position="112"/>
    </location>
</feature>
<reference evidence="4" key="1">
    <citation type="submission" date="2025-08" db="UniProtKB">
        <authorList>
            <consortium name="Ensembl"/>
        </authorList>
    </citation>
    <scope>IDENTIFICATION</scope>
</reference>
<feature type="compositionally biased region" description="Low complexity" evidence="2">
    <location>
        <begin position="138"/>
        <end position="164"/>
    </location>
</feature>
<proteinExistence type="predicted"/>
<evidence type="ECO:0000313" key="4">
    <source>
        <dbReference type="Ensembl" id="ENSCABP00000014456.1"/>
    </source>
</evidence>
<keyword evidence="1" id="KW-0539">Nucleus</keyword>
<dbReference type="PROSITE" id="PS50804">
    <property type="entry name" value="SCAN_BOX"/>
    <property type="match status" value="1"/>
</dbReference>
<evidence type="ECO:0000313" key="5">
    <source>
        <dbReference type="Proteomes" id="UP000694404"/>
    </source>
</evidence>
<dbReference type="PANTHER" id="PTHR45935:SF2">
    <property type="entry name" value="KRAB-A DOMAIN-CONTAINING PROTEIN 2"/>
    <property type="match status" value="1"/>
</dbReference>
<evidence type="ECO:0000256" key="2">
    <source>
        <dbReference type="SAM" id="MobiDB-lite"/>
    </source>
</evidence>
<feature type="region of interest" description="Disordered" evidence="2">
    <location>
        <begin position="117"/>
        <end position="167"/>
    </location>
</feature>
<dbReference type="Pfam" id="PF02023">
    <property type="entry name" value="SCAN"/>
    <property type="match status" value="1"/>
</dbReference>
<dbReference type="InterPro" id="IPR003309">
    <property type="entry name" value="SCAN_dom"/>
</dbReference>
<evidence type="ECO:0000256" key="1">
    <source>
        <dbReference type="ARBA" id="ARBA00023242"/>
    </source>
</evidence>
<dbReference type="Proteomes" id="UP000694404">
    <property type="component" value="Unplaced"/>
</dbReference>
<dbReference type="OMA" id="SHTECAR"/>
<protein>
    <recommendedName>
        <fullName evidence="3">SCAN box domain-containing protein</fullName>
    </recommendedName>
</protein>
<dbReference type="SUPFAM" id="SSF47353">
    <property type="entry name" value="Retrovirus capsid dimerization domain-like"/>
    <property type="match status" value="1"/>
</dbReference>
<sequence length="275" mass="30225">MQAQLWLLDVAKSIAAILDALDVNALDISAETFRQRFRGQTYPPGARPRLVAQSLKEVCRRWLQPETRTAEEITEQVVLEQFMQILPARERTWVLRHRPATLGAAVSLMEDFLAAEPGQGRASGPVPRTQRAEPTTPPGSGTSLPGPSGARRSPRSSGIRPGPSHTECARRLKRSDAAQWCWSLSRMAPGASALTFVKLTLSPALMHTRCSGSTNYSAAWERPDTSRRWTLVKGIGRSPSRRHQRRRLPLLPHPGSTTLLGCPSASMALPRPFSG</sequence>
<organism evidence="4 5">
    <name type="scientific">Chelonoidis abingdonii</name>
    <name type="common">Abingdon island giant tortoise</name>
    <name type="synonym">Testudo abingdonii</name>
    <dbReference type="NCBI Taxonomy" id="106734"/>
    <lineage>
        <taxon>Eukaryota</taxon>
        <taxon>Metazoa</taxon>
        <taxon>Chordata</taxon>
        <taxon>Craniata</taxon>
        <taxon>Vertebrata</taxon>
        <taxon>Euteleostomi</taxon>
        <taxon>Archelosauria</taxon>
        <taxon>Testudinata</taxon>
        <taxon>Testudines</taxon>
        <taxon>Cryptodira</taxon>
        <taxon>Durocryptodira</taxon>
        <taxon>Testudinoidea</taxon>
        <taxon>Testudinidae</taxon>
        <taxon>Chelonoidis</taxon>
    </lineage>
</organism>
<name>A0A8C0GX49_CHEAB</name>
<accession>A0A8C0GX49</accession>
<dbReference type="Gene3D" id="1.10.4020.10">
    <property type="entry name" value="DNA breaking-rejoining enzymes"/>
    <property type="match status" value="1"/>
</dbReference>